<dbReference type="PANTHER" id="PTHR46889">
    <property type="entry name" value="TRANSPOSASE INSF FOR INSERTION SEQUENCE IS3B-RELATED"/>
    <property type="match status" value="1"/>
</dbReference>
<dbReference type="Pfam" id="PF13683">
    <property type="entry name" value="rve_3"/>
    <property type="match status" value="1"/>
</dbReference>
<organism evidence="2 3">
    <name type="scientific">Peribacillus huizhouensis</name>
    <dbReference type="NCBI Taxonomy" id="1501239"/>
    <lineage>
        <taxon>Bacteria</taxon>
        <taxon>Bacillati</taxon>
        <taxon>Bacillota</taxon>
        <taxon>Bacilli</taxon>
        <taxon>Bacillales</taxon>
        <taxon>Bacillaceae</taxon>
        <taxon>Peribacillus</taxon>
    </lineage>
</organism>
<accession>A0ABR6CIG8</accession>
<feature type="domain" description="Integrase catalytic" evidence="1">
    <location>
        <begin position="2"/>
        <end position="63"/>
    </location>
</feature>
<dbReference type="EMBL" id="JACJHX010000001">
    <property type="protein sequence ID" value="MBA9024782.1"/>
    <property type="molecule type" value="Genomic_DNA"/>
</dbReference>
<evidence type="ECO:0000313" key="2">
    <source>
        <dbReference type="EMBL" id="MBA9024782.1"/>
    </source>
</evidence>
<dbReference type="PANTHER" id="PTHR46889:SF4">
    <property type="entry name" value="TRANSPOSASE INSO FOR INSERTION SEQUENCE ELEMENT IS911B-RELATED"/>
    <property type="match status" value="1"/>
</dbReference>
<dbReference type="InterPro" id="IPR012337">
    <property type="entry name" value="RNaseH-like_sf"/>
</dbReference>
<reference evidence="2 3" key="1">
    <citation type="submission" date="2020-08" db="EMBL/GenBank/DDBJ databases">
        <title>Genomic Encyclopedia of Type Strains, Phase IV (KMG-IV): sequencing the most valuable type-strain genomes for metagenomic binning, comparative biology and taxonomic classification.</title>
        <authorList>
            <person name="Goeker M."/>
        </authorList>
    </citation>
    <scope>NUCLEOTIDE SEQUENCE [LARGE SCALE GENOMIC DNA]</scope>
    <source>
        <strain evidence="2 3">DSM 105481</strain>
    </source>
</reference>
<gene>
    <name evidence="2" type="ORF">HNP81_000064</name>
</gene>
<evidence type="ECO:0000313" key="3">
    <source>
        <dbReference type="Proteomes" id="UP000626697"/>
    </source>
</evidence>
<dbReference type="Proteomes" id="UP000626697">
    <property type="component" value="Unassembled WGS sequence"/>
</dbReference>
<keyword evidence="3" id="KW-1185">Reference proteome</keyword>
<dbReference type="SUPFAM" id="SSF53098">
    <property type="entry name" value="Ribonuclease H-like"/>
    <property type="match status" value="1"/>
</dbReference>
<name>A0ABR6CIG8_9BACI</name>
<protein>
    <submittedName>
        <fullName evidence="2">Transposase InsO family protein</fullName>
    </submittedName>
</protein>
<dbReference type="InterPro" id="IPR001584">
    <property type="entry name" value="Integrase_cat-core"/>
</dbReference>
<dbReference type="InterPro" id="IPR050900">
    <property type="entry name" value="Transposase_IS3/IS150/IS904"/>
</dbReference>
<sequence>MTQSMSRNGNCWDNAPMESFFGLFIDEVDYKESSSLNELKHIMDSYIEEYNNRRYQWGLKKMTQVQYRGHLIAA</sequence>
<proteinExistence type="predicted"/>
<evidence type="ECO:0000259" key="1">
    <source>
        <dbReference type="Pfam" id="PF13683"/>
    </source>
</evidence>
<comment type="caution">
    <text evidence="2">The sequence shown here is derived from an EMBL/GenBank/DDBJ whole genome shotgun (WGS) entry which is preliminary data.</text>
</comment>